<keyword evidence="5" id="KW-1185">Reference proteome</keyword>
<organism evidence="4 5">
    <name type="scientific">Neolentinus lepideus HHB14362 ss-1</name>
    <dbReference type="NCBI Taxonomy" id="1314782"/>
    <lineage>
        <taxon>Eukaryota</taxon>
        <taxon>Fungi</taxon>
        <taxon>Dikarya</taxon>
        <taxon>Basidiomycota</taxon>
        <taxon>Agaricomycotina</taxon>
        <taxon>Agaricomycetes</taxon>
        <taxon>Gloeophyllales</taxon>
        <taxon>Gloeophyllaceae</taxon>
        <taxon>Neolentinus</taxon>
    </lineage>
</organism>
<keyword evidence="2" id="KW-0472">Membrane</keyword>
<evidence type="ECO:0000313" key="4">
    <source>
        <dbReference type="EMBL" id="KZT24141.1"/>
    </source>
</evidence>
<protein>
    <recommendedName>
        <fullName evidence="3">DUF6534 domain-containing protein</fullName>
    </recommendedName>
</protein>
<accession>A0A165RQL9</accession>
<feature type="transmembrane region" description="Helical" evidence="2">
    <location>
        <begin position="86"/>
        <end position="104"/>
    </location>
</feature>
<name>A0A165RQL9_9AGAM</name>
<evidence type="ECO:0000259" key="3">
    <source>
        <dbReference type="Pfam" id="PF20152"/>
    </source>
</evidence>
<sequence>MGAFNLILGPMFMGAVVNVFLYGIMVAQCYTYFVLYKTDRYWIRSIVCALLFIDTLSCIFDILMVYDYMVINFANPAAIEVLDIAIAPYPVLTGITACIVQFFFSWRIQTITKARFLSVIIYILAVVQMLGALGTSIGGVIVHQFVLLERVKSVSLIWLFGSVATDALITIALVWYLHSNRTGFAATDDLVTKIMRSTVQTGALTTTFAIATAVAYLVSDATTMHLAFGVPLSKLYTNSLVSSLNSRQAWTAGHRVDALSMPALRPTAISLSSNTKGRSGLSHASPGQNYEMTSPASRSDDNGAIHVLVQRETNDHQDTSSEKVQSFV</sequence>
<dbReference type="Pfam" id="PF20152">
    <property type="entry name" value="DUF6534"/>
    <property type="match status" value="1"/>
</dbReference>
<feature type="transmembrane region" description="Helical" evidence="2">
    <location>
        <begin position="12"/>
        <end position="35"/>
    </location>
</feature>
<dbReference type="EMBL" id="KV425580">
    <property type="protein sequence ID" value="KZT24141.1"/>
    <property type="molecule type" value="Genomic_DNA"/>
</dbReference>
<dbReference type="AlphaFoldDB" id="A0A165RQL9"/>
<keyword evidence="2" id="KW-1133">Transmembrane helix</keyword>
<dbReference type="STRING" id="1314782.A0A165RQL9"/>
<feature type="compositionally biased region" description="Polar residues" evidence="1">
    <location>
        <begin position="285"/>
        <end position="297"/>
    </location>
</feature>
<evidence type="ECO:0000313" key="5">
    <source>
        <dbReference type="Proteomes" id="UP000076761"/>
    </source>
</evidence>
<feature type="domain" description="DUF6534" evidence="3">
    <location>
        <begin position="162"/>
        <end position="248"/>
    </location>
</feature>
<dbReference type="PANTHER" id="PTHR40465:SF1">
    <property type="entry name" value="DUF6534 DOMAIN-CONTAINING PROTEIN"/>
    <property type="match status" value="1"/>
</dbReference>
<dbReference type="Proteomes" id="UP000076761">
    <property type="component" value="Unassembled WGS sequence"/>
</dbReference>
<reference evidence="4 5" key="1">
    <citation type="journal article" date="2016" name="Mol. Biol. Evol.">
        <title>Comparative Genomics of Early-Diverging Mushroom-Forming Fungi Provides Insights into the Origins of Lignocellulose Decay Capabilities.</title>
        <authorList>
            <person name="Nagy L.G."/>
            <person name="Riley R."/>
            <person name="Tritt A."/>
            <person name="Adam C."/>
            <person name="Daum C."/>
            <person name="Floudas D."/>
            <person name="Sun H."/>
            <person name="Yadav J.S."/>
            <person name="Pangilinan J."/>
            <person name="Larsson K.H."/>
            <person name="Matsuura K."/>
            <person name="Barry K."/>
            <person name="Labutti K."/>
            <person name="Kuo R."/>
            <person name="Ohm R.A."/>
            <person name="Bhattacharya S.S."/>
            <person name="Shirouzu T."/>
            <person name="Yoshinaga Y."/>
            <person name="Martin F.M."/>
            <person name="Grigoriev I.V."/>
            <person name="Hibbett D.S."/>
        </authorList>
    </citation>
    <scope>NUCLEOTIDE SEQUENCE [LARGE SCALE GENOMIC DNA]</scope>
    <source>
        <strain evidence="4 5">HHB14362 ss-1</strain>
    </source>
</reference>
<evidence type="ECO:0000256" key="2">
    <source>
        <dbReference type="SAM" id="Phobius"/>
    </source>
</evidence>
<dbReference type="InParanoid" id="A0A165RQL9"/>
<proteinExistence type="predicted"/>
<feature type="transmembrane region" description="Helical" evidence="2">
    <location>
        <begin position="47"/>
        <end position="66"/>
    </location>
</feature>
<keyword evidence="2" id="KW-0812">Transmembrane</keyword>
<evidence type="ECO:0000256" key="1">
    <source>
        <dbReference type="SAM" id="MobiDB-lite"/>
    </source>
</evidence>
<feature type="transmembrane region" description="Helical" evidence="2">
    <location>
        <begin position="116"/>
        <end position="143"/>
    </location>
</feature>
<dbReference type="PANTHER" id="PTHR40465">
    <property type="entry name" value="CHROMOSOME 1, WHOLE GENOME SHOTGUN SEQUENCE"/>
    <property type="match status" value="1"/>
</dbReference>
<feature type="region of interest" description="Disordered" evidence="1">
    <location>
        <begin position="271"/>
        <end position="301"/>
    </location>
</feature>
<feature type="transmembrane region" description="Helical" evidence="2">
    <location>
        <begin position="155"/>
        <end position="177"/>
    </location>
</feature>
<feature type="transmembrane region" description="Helical" evidence="2">
    <location>
        <begin position="198"/>
        <end position="218"/>
    </location>
</feature>
<dbReference type="InterPro" id="IPR045339">
    <property type="entry name" value="DUF6534"/>
</dbReference>
<gene>
    <name evidence="4" type="ORF">NEOLEDRAFT_1242836</name>
</gene>
<dbReference type="OrthoDB" id="3223377at2759"/>